<reference evidence="1" key="1">
    <citation type="submission" date="2023-03" db="EMBL/GenBank/DDBJ databases">
        <title>Massive genome expansion in bonnet fungi (Mycena s.s.) driven by repeated elements and novel gene families across ecological guilds.</title>
        <authorList>
            <consortium name="Lawrence Berkeley National Laboratory"/>
            <person name="Harder C.B."/>
            <person name="Miyauchi S."/>
            <person name="Viragh M."/>
            <person name="Kuo A."/>
            <person name="Thoen E."/>
            <person name="Andreopoulos B."/>
            <person name="Lu D."/>
            <person name="Skrede I."/>
            <person name="Drula E."/>
            <person name="Henrissat B."/>
            <person name="Morin E."/>
            <person name="Kohler A."/>
            <person name="Barry K."/>
            <person name="LaButti K."/>
            <person name="Morin E."/>
            <person name="Salamov A."/>
            <person name="Lipzen A."/>
            <person name="Mereny Z."/>
            <person name="Hegedus B."/>
            <person name="Baldrian P."/>
            <person name="Stursova M."/>
            <person name="Weitz H."/>
            <person name="Taylor A."/>
            <person name="Grigoriev I.V."/>
            <person name="Nagy L.G."/>
            <person name="Martin F."/>
            <person name="Kauserud H."/>
        </authorList>
    </citation>
    <scope>NUCLEOTIDE SEQUENCE</scope>
    <source>
        <strain evidence="1">CBHHK002</strain>
    </source>
</reference>
<protein>
    <submittedName>
        <fullName evidence="1">Uncharacterized protein</fullName>
    </submittedName>
</protein>
<sequence length="474" mass="51890">MWPINSGWEIDVRGMSHFHSVTGNIEVTGSRTDTTPLYRMESCDKFKAGKGACGGPDCEGCNAHGGEVGAALSSRCLSDGASNVHKPWGGQARAGMVQQGKWRGSADDSECSNRFEEMSFWEQNGKWIDWPWLKLQRSSPGGAAFMPDAWLGSVCTMKINFNFNLALINLGKHGSNCTIISDIGPHHPTLASFPTLHPALHPRGRKQESGSKERVGSMAPTAPSFRILEFQWTTSPNLSILSHSPPGSPPLWSKVGVWVERESGKHGSNCTMRHHFGFWTPSPDLGILSHSPPGSPPLWSNAGVWVERESGKHGSNCTIISDFIPSHSPPGSPPLWSKVGVWVEREWEAWLQLHHHFLFNFSGPHCQTLASLPSLHPVLHPHGQKRESGSKERVGSMAPTAPSFRILEVQWTPSSCDLCLGSKGSRSLQPAKLRLLFGFWEIKVATWPVATSVWVLGDKSCNLASCDLCLGFGR</sequence>
<evidence type="ECO:0000313" key="2">
    <source>
        <dbReference type="Proteomes" id="UP001218218"/>
    </source>
</evidence>
<comment type="caution">
    <text evidence="1">The sequence shown here is derived from an EMBL/GenBank/DDBJ whole genome shotgun (WGS) entry which is preliminary data.</text>
</comment>
<proteinExistence type="predicted"/>
<dbReference type="AlphaFoldDB" id="A0AAD7EBQ9"/>
<gene>
    <name evidence="1" type="ORF">DFH08DRAFT_822890</name>
</gene>
<name>A0AAD7EBQ9_9AGAR</name>
<dbReference type="EMBL" id="JARIHO010000077">
    <property type="protein sequence ID" value="KAJ7310786.1"/>
    <property type="molecule type" value="Genomic_DNA"/>
</dbReference>
<accession>A0AAD7EBQ9</accession>
<organism evidence="1 2">
    <name type="scientific">Mycena albidolilacea</name>
    <dbReference type="NCBI Taxonomy" id="1033008"/>
    <lineage>
        <taxon>Eukaryota</taxon>
        <taxon>Fungi</taxon>
        <taxon>Dikarya</taxon>
        <taxon>Basidiomycota</taxon>
        <taxon>Agaricomycotina</taxon>
        <taxon>Agaricomycetes</taxon>
        <taxon>Agaricomycetidae</taxon>
        <taxon>Agaricales</taxon>
        <taxon>Marasmiineae</taxon>
        <taxon>Mycenaceae</taxon>
        <taxon>Mycena</taxon>
    </lineage>
</organism>
<evidence type="ECO:0000313" key="1">
    <source>
        <dbReference type="EMBL" id="KAJ7310786.1"/>
    </source>
</evidence>
<keyword evidence="2" id="KW-1185">Reference proteome</keyword>
<dbReference type="Proteomes" id="UP001218218">
    <property type="component" value="Unassembled WGS sequence"/>
</dbReference>